<gene>
    <name evidence="4" type="ORF">CARN1_2033</name>
</gene>
<dbReference type="GO" id="GO:0003676">
    <property type="term" value="F:nucleic acid binding"/>
    <property type="evidence" value="ECO:0007669"/>
    <property type="project" value="InterPro"/>
</dbReference>
<evidence type="ECO:0000256" key="1">
    <source>
        <dbReference type="ARBA" id="ARBA00022603"/>
    </source>
</evidence>
<dbReference type="InterPro" id="IPR029063">
    <property type="entry name" value="SAM-dependent_MTases_sf"/>
</dbReference>
<dbReference type="GO" id="GO:0008168">
    <property type="term" value="F:methyltransferase activity"/>
    <property type="evidence" value="ECO:0007669"/>
    <property type="project" value="UniProtKB-KW"/>
</dbReference>
<protein>
    <submittedName>
        <fullName evidence="4">Putative methyltransferase</fullName>
    </submittedName>
</protein>
<dbReference type="PANTHER" id="PTHR43542:SF1">
    <property type="entry name" value="METHYLTRANSFERASE"/>
    <property type="match status" value="1"/>
</dbReference>
<dbReference type="InterPro" id="IPR004398">
    <property type="entry name" value="RNA_MeTrfase_RsmD"/>
</dbReference>
<dbReference type="PROSITE" id="PS00092">
    <property type="entry name" value="N6_MTASE"/>
    <property type="match status" value="1"/>
</dbReference>
<dbReference type="Gene3D" id="3.40.50.150">
    <property type="entry name" value="Vaccinia Virus protein VP39"/>
    <property type="match status" value="1"/>
</dbReference>
<dbReference type="Pfam" id="PF03602">
    <property type="entry name" value="Cons_hypoth95"/>
    <property type="match status" value="1"/>
</dbReference>
<keyword evidence="1 4" id="KW-0489">Methyltransferase</keyword>
<evidence type="ECO:0000256" key="2">
    <source>
        <dbReference type="ARBA" id="ARBA00022679"/>
    </source>
</evidence>
<evidence type="ECO:0000256" key="3">
    <source>
        <dbReference type="SAM" id="MobiDB-lite"/>
    </source>
</evidence>
<dbReference type="SUPFAM" id="SSF53335">
    <property type="entry name" value="S-adenosyl-L-methionine-dependent methyltransferases"/>
    <property type="match status" value="1"/>
</dbReference>
<dbReference type="GO" id="GO:0031167">
    <property type="term" value="P:rRNA methylation"/>
    <property type="evidence" value="ECO:0007669"/>
    <property type="project" value="InterPro"/>
</dbReference>
<comment type="caution">
    <text evidence="4">The sequence shown here is derived from an EMBL/GenBank/DDBJ whole genome shotgun (WGS) entry which is preliminary data.</text>
</comment>
<reference evidence="4" key="1">
    <citation type="submission" date="2009-10" db="EMBL/GenBank/DDBJ databases">
        <title>Diversity of trophic interactions inside an arsenic-rich microbial ecosystem.</title>
        <authorList>
            <person name="Bertin P.N."/>
            <person name="Heinrich-Salmeron A."/>
            <person name="Pelletier E."/>
            <person name="Goulhen-Chollet F."/>
            <person name="Arsene-Ploetze F."/>
            <person name="Gallien S."/>
            <person name="Calteau A."/>
            <person name="Vallenet D."/>
            <person name="Casiot C."/>
            <person name="Chane-Woon-Ming B."/>
            <person name="Giloteaux L."/>
            <person name="Barakat M."/>
            <person name="Bonnefoy V."/>
            <person name="Bruneel O."/>
            <person name="Chandler M."/>
            <person name="Cleiss J."/>
            <person name="Duran R."/>
            <person name="Elbaz-Poulichet F."/>
            <person name="Fonknechten N."/>
            <person name="Lauga B."/>
            <person name="Mornico D."/>
            <person name="Ortet P."/>
            <person name="Schaeffer C."/>
            <person name="Siguier P."/>
            <person name="Alexander Thil Smith A."/>
            <person name="Van Dorsselaer A."/>
            <person name="Weissenbach J."/>
            <person name="Medigue C."/>
            <person name="Le Paslier D."/>
        </authorList>
    </citation>
    <scope>NUCLEOTIDE SEQUENCE</scope>
</reference>
<name>E6PCG2_9ZZZZ</name>
<evidence type="ECO:0000313" key="4">
    <source>
        <dbReference type="EMBL" id="CBH74146.1"/>
    </source>
</evidence>
<feature type="region of interest" description="Disordered" evidence="3">
    <location>
        <begin position="1"/>
        <end position="26"/>
    </location>
</feature>
<dbReference type="AlphaFoldDB" id="E6PCG2"/>
<dbReference type="NCBIfam" id="TIGR00095">
    <property type="entry name" value="16S rRNA (guanine(966)-N(2))-methyltransferase RsmD"/>
    <property type="match status" value="1"/>
</dbReference>
<proteinExistence type="predicted"/>
<dbReference type="EMBL" id="CABL01000001">
    <property type="protein sequence ID" value="CBH74146.1"/>
    <property type="molecule type" value="Genomic_DNA"/>
</dbReference>
<dbReference type="PANTHER" id="PTHR43542">
    <property type="entry name" value="METHYLTRANSFERASE"/>
    <property type="match status" value="1"/>
</dbReference>
<keyword evidence="2 4" id="KW-0808">Transferase</keyword>
<accession>E6PCG2</accession>
<organism evidence="4">
    <name type="scientific">mine drainage metagenome</name>
    <dbReference type="NCBI Taxonomy" id="410659"/>
    <lineage>
        <taxon>unclassified sequences</taxon>
        <taxon>metagenomes</taxon>
        <taxon>ecological metagenomes</taxon>
    </lineage>
</organism>
<dbReference type="InterPro" id="IPR002052">
    <property type="entry name" value="DNA_methylase_N6_adenine_CS"/>
</dbReference>
<sequence length="183" mass="19609">MPKITGGALNSRKLKSPKGPNVRPTPGRVKESLFSILAPRVAGAAFLDLFAGTGAIGFEAASRGAGRVVSVEGYRETAMAIEAAAESFGLREPGYAVLAAPVERALYRIAGPFDIVYMDPPYADPVPLQAFRLMAERELLAPDAVVIYEHSAKRILPTIPGYRSVREEVYGDVALAFFEPDNG</sequence>
<dbReference type="CDD" id="cd02440">
    <property type="entry name" value="AdoMet_MTases"/>
    <property type="match status" value="1"/>
</dbReference>
<dbReference type="PIRSF" id="PIRSF004553">
    <property type="entry name" value="CHP00095"/>
    <property type="match status" value="1"/>
</dbReference>